<keyword evidence="2 7" id="KW-0813">Transport</keyword>
<feature type="region of interest" description="Disordered" evidence="8">
    <location>
        <begin position="21"/>
        <end position="40"/>
    </location>
</feature>
<dbReference type="InterPro" id="IPR025966">
    <property type="entry name" value="OppC_N"/>
</dbReference>
<evidence type="ECO:0000259" key="9">
    <source>
        <dbReference type="PROSITE" id="PS50928"/>
    </source>
</evidence>
<keyword evidence="11" id="KW-1185">Reference proteome</keyword>
<proteinExistence type="inferred from homology"/>
<feature type="transmembrane region" description="Helical" evidence="7">
    <location>
        <begin position="286"/>
        <end position="309"/>
    </location>
</feature>
<keyword evidence="5 7" id="KW-1133">Transmembrane helix</keyword>
<protein>
    <submittedName>
        <fullName evidence="10">Peptide/nickel transport system permease protein</fullName>
    </submittedName>
</protein>
<dbReference type="InterPro" id="IPR050366">
    <property type="entry name" value="BP-dependent_transpt_permease"/>
</dbReference>
<accession>A0A4R7VDL4</accession>
<name>A0A4R7VDL4_9PSEU</name>
<reference evidence="10 11" key="1">
    <citation type="submission" date="2019-03" db="EMBL/GenBank/DDBJ databases">
        <title>Genomic Encyclopedia of Archaeal and Bacterial Type Strains, Phase II (KMG-II): from individual species to whole genera.</title>
        <authorList>
            <person name="Goeker M."/>
        </authorList>
    </citation>
    <scope>NUCLEOTIDE SEQUENCE [LARGE SCALE GENOMIC DNA]</scope>
    <source>
        <strain evidence="10 11">DSM 45499</strain>
    </source>
</reference>
<dbReference type="RefSeq" id="WP_133905578.1">
    <property type="nucleotide sequence ID" value="NZ_SOCP01000010.1"/>
</dbReference>
<feature type="transmembrane region" description="Helical" evidence="7">
    <location>
        <begin position="236"/>
        <end position="259"/>
    </location>
</feature>
<dbReference type="PANTHER" id="PTHR43386">
    <property type="entry name" value="OLIGOPEPTIDE TRANSPORT SYSTEM PERMEASE PROTEIN APPC"/>
    <property type="match status" value="1"/>
</dbReference>
<evidence type="ECO:0000256" key="3">
    <source>
        <dbReference type="ARBA" id="ARBA00022475"/>
    </source>
</evidence>
<dbReference type="OrthoDB" id="9812701at2"/>
<dbReference type="AlphaFoldDB" id="A0A4R7VDL4"/>
<dbReference type="EMBL" id="SOCP01000010">
    <property type="protein sequence ID" value="TDV47079.1"/>
    <property type="molecule type" value="Genomic_DNA"/>
</dbReference>
<comment type="subcellular location">
    <subcellularLocation>
        <location evidence="1 7">Cell membrane</location>
        <topology evidence="1 7">Multi-pass membrane protein</topology>
    </subcellularLocation>
</comment>
<feature type="transmembrane region" description="Helical" evidence="7">
    <location>
        <begin position="154"/>
        <end position="171"/>
    </location>
</feature>
<evidence type="ECO:0000256" key="7">
    <source>
        <dbReference type="RuleBase" id="RU363032"/>
    </source>
</evidence>
<evidence type="ECO:0000256" key="8">
    <source>
        <dbReference type="SAM" id="MobiDB-lite"/>
    </source>
</evidence>
<sequence length="318" mass="34254">MTSPDTPTDMATAAQAVVVESAHEAKGEPPEPGKKEPSRGQFADMWRRFKRNKLAMTGLVVVAILVILALVQPFISPYDPYDQNLMNTIAPPGGDHLFGTDALGRDLYSELLYGLRLALLVGIATMLGSMIVGVALGALAGFRGRISDAVIMRTTDIFLAFPYLIGAILVVRTFGSGVTQVIIALVVLGWPTAARLMRGQMLALREAEYVEAARSIGASDWRIVVRHILPNAIQPVFIYSFTSIGVAVVAMASLAYLGVGVPPDTPEWGRLINQGIEQVQVAGKDYLWIFPSAAICITTLAFAFVADGLRDSLDPKLR</sequence>
<dbReference type="Proteomes" id="UP000294927">
    <property type="component" value="Unassembled WGS sequence"/>
</dbReference>
<keyword evidence="3" id="KW-1003">Cell membrane</keyword>
<dbReference type="Pfam" id="PF12911">
    <property type="entry name" value="OppC_N"/>
    <property type="match status" value="1"/>
</dbReference>
<evidence type="ECO:0000256" key="6">
    <source>
        <dbReference type="ARBA" id="ARBA00023136"/>
    </source>
</evidence>
<dbReference type="CDD" id="cd06261">
    <property type="entry name" value="TM_PBP2"/>
    <property type="match status" value="1"/>
</dbReference>
<feature type="domain" description="ABC transmembrane type-1" evidence="9">
    <location>
        <begin position="115"/>
        <end position="306"/>
    </location>
</feature>
<feature type="transmembrane region" description="Helical" evidence="7">
    <location>
        <begin position="117"/>
        <end position="142"/>
    </location>
</feature>
<feature type="transmembrane region" description="Helical" evidence="7">
    <location>
        <begin position="54"/>
        <end position="75"/>
    </location>
</feature>
<gene>
    <name evidence="10" type="ORF">CLV71_110262</name>
</gene>
<evidence type="ECO:0000256" key="4">
    <source>
        <dbReference type="ARBA" id="ARBA00022692"/>
    </source>
</evidence>
<keyword evidence="4 7" id="KW-0812">Transmembrane</keyword>
<dbReference type="PANTHER" id="PTHR43386:SF1">
    <property type="entry name" value="D,D-DIPEPTIDE TRANSPORT SYSTEM PERMEASE PROTEIN DDPC-RELATED"/>
    <property type="match status" value="1"/>
</dbReference>
<feature type="transmembrane region" description="Helical" evidence="7">
    <location>
        <begin position="177"/>
        <end position="197"/>
    </location>
</feature>
<dbReference type="SUPFAM" id="SSF161098">
    <property type="entry name" value="MetI-like"/>
    <property type="match status" value="1"/>
</dbReference>
<organism evidence="10 11">
    <name type="scientific">Actinophytocola oryzae</name>
    <dbReference type="NCBI Taxonomy" id="502181"/>
    <lineage>
        <taxon>Bacteria</taxon>
        <taxon>Bacillati</taxon>
        <taxon>Actinomycetota</taxon>
        <taxon>Actinomycetes</taxon>
        <taxon>Pseudonocardiales</taxon>
        <taxon>Pseudonocardiaceae</taxon>
    </lineage>
</organism>
<dbReference type="InterPro" id="IPR035906">
    <property type="entry name" value="MetI-like_sf"/>
</dbReference>
<comment type="similarity">
    <text evidence="7">Belongs to the binding-protein-dependent transport system permease family.</text>
</comment>
<dbReference type="GO" id="GO:0055085">
    <property type="term" value="P:transmembrane transport"/>
    <property type="evidence" value="ECO:0007669"/>
    <property type="project" value="InterPro"/>
</dbReference>
<keyword evidence="6 7" id="KW-0472">Membrane</keyword>
<dbReference type="InterPro" id="IPR000515">
    <property type="entry name" value="MetI-like"/>
</dbReference>
<dbReference type="Gene3D" id="1.10.3720.10">
    <property type="entry name" value="MetI-like"/>
    <property type="match status" value="1"/>
</dbReference>
<evidence type="ECO:0000256" key="5">
    <source>
        <dbReference type="ARBA" id="ARBA00022989"/>
    </source>
</evidence>
<evidence type="ECO:0000256" key="1">
    <source>
        <dbReference type="ARBA" id="ARBA00004651"/>
    </source>
</evidence>
<feature type="compositionally biased region" description="Basic and acidic residues" evidence="8">
    <location>
        <begin position="21"/>
        <end position="38"/>
    </location>
</feature>
<evidence type="ECO:0000313" key="10">
    <source>
        <dbReference type="EMBL" id="TDV47079.1"/>
    </source>
</evidence>
<evidence type="ECO:0000256" key="2">
    <source>
        <dbReference type="ARBA" id="ARBA00022448"/>
    </source>
</evidence>
<evidence type="ECO:0000313" key="11">
    <source>
        <dbReference type="Proteomes" id="UP000294927"/>
    </source>
</evidence>
<comment type="caution">
    <text evidence="10">The sequence shown here is derived from an EMBL/GenBank/DDBJ whole genome shotgun (WGS) entry which is preliminary data.</text>
</comment>
<dbReference type="GO" id="GO:0005886">
    <property type="term" value="C:plasma membrane"/>
    <property type="evidence" value="ECO:0007669"/>
    <property type="project" value="UniProtKB-SubCell"/>
</dbReference>
<dbReference type="PROSITE" id="PS50928">
    <property type="entry name" value="ABC_TM1"/>
    <property type="match status" value="1"/>
</dbReference>
<dbReference type="Pfam" id="PF00528">
    <property type="entry name" value="BPD_transp_1"/>
    <property type="match status" value="1"/>
</dbReference>